<evidence type="ECO:0000256" key="1">
    <source>
        <dbReference type="ARBA" id="ARBA00009633"/>
    </source>
</evidence>
<dbReference type="GO" id="GO:0035036">
    <property type="term" value="P:sperm-egg recognition"/>
    <property type="evidence" value="ECO:0000318"/>
    <property type="project" value="GO_Central"/>
</dbReference>
<dbReference type="Proteomes" id="UP000002281">
    <property type="component" value="Chromosome 10"/>
</dbReference>
<feature type="chain" id="PRO_5040209912" evidence="4">
    <location>
        <begin position="22"/>
        <end position="358"/>
    </location>
</feature>
<dbReference type="GO" id="GO:0005886">
    <property type="term" value="C:plasma membrane"/>
    <property type="evidence" value="ECO:0000318"/>
    <property type="project" value="GO_Central"/>
</dbReference>
<dbReference type="InterPro" id="IPR013783">
    <property type="entry name" value="Ig-like_fold"/>
</dbReference>
<feature type="domain" description="Izumo protein immunoglobulin" evidence="5">
    <location>
        <begin position="168"/>
        <end position="255"/>
    </location>
</feature>
<evidence type="ECO:0000313" key="6">
    <source>
        <dbReference type="Ensembl" id="ENSECAP00000027902.3"/>
    </source>
</evidence>
<dbReference type="GO" id="GO:0005102">
    <property type="term" value="F:signaling receptor binding"/>
    <property type="evidence" value="ECO:0000318"/>
    <property type="project" value="GO_Central"/>
</dbReference>
<dbReference type="Pfam" id="PF16706">
    <property type="entry name" value="Izumo-Ig"/>
    <property type="match status" value="1"/>
</dbReference>
<keyword evidence="3" id="KW-1133">Transmembrane helix</keyword>
<dbReference type="InterPro" id="IPR032700">
    <property type="entry name" value="IZUMO1"/>
</dbReference>
<proteinExistence type="inferred from homology"/>
<dbReference type="GO" id="GO:0086080">
    <property type="term" value="F:protein binding involved in heterotypic cell-cell adhesion"/>
    <property type="evidence" value="ECO:0000318"/>
    <property type="project" value="GO_Central"/>
</dbReference>
<keyword evidence="3" id="KW-0472">Membrane</keyword>
<dbReference type="InParanoid" id="A0A3Q2KUM8"/>
<keyword evidence="2 4" id="KW-0732">Signal</keyword>
<keyword evidence="7" id="KW-1185">Reference proteome</keyword>
<evidence type="ECO:0000256" key="2">
    <source>
        <dbReference type="ARBA" id="ARBA00022729"/>
    </source>
</evidence>
<reference evidence="6" key="3">
    <citation type="submission" date="2025-09" db="UniProtKB">
        <authorList>
            <consortium name="Ensembl"/>
        </authorList>
    </citation>
    <scope>IDENTIFICATION</scope>
    <source>
        <strain evidence="6">Thoroughbred</strain>
    </source>
</reference>
<accession>A0A3Q2KUM8</accession>
<dbReference type="GeneTree" id="ENSGT00390000015014"/>
<organism evidence="6 7">
    <name type="scientific">Equus caballus</name>
    <name type="common">Horse</name>
    <dbReference type="NCBI Taxonomy" id="9796"/>
    <lineage>
        <taxon>Eukaryota</taxon>
        <taxon>Metazoa</taxon>
        <taxon>Chordata</taxon>
        <taxon>Craniata</taxon>
        <taxon>Vertebrata</taxon>
        <taxon>Euteleostomi</taxon>
        <taxon>Mammalia</taxon>
        <taxon>Eutheria</taxon>
        <taxon>Laurasiatheria</taxon>
        <taxon>Perissodactyla</taxon>
        <taxon>Equidae</taxon>
        <taxon>Equus</taxon>
    </lineage>
</organism>
<reference evidence="6 7" key="1">
    <citation type="journal article" date="2009" name="Science">
        <title>Genome sequence, comparative analysis, and population genetics of the domestic horse.</title>
        <authorList>
            <consortium name="Broad Institute Genome Sequencing Platform"/>
            <consortium name="Broad Institute Whole Genome Assembly Team"/>
            <person name="Wade C.M."/>
            <person name="Giulotto E."/>
            <person name="Sigurdsson S."/>
            <person name="Zoli M."/>
            <person name="Gnerre S."/>
            <person name="Imsland F."/>
            <person name="Lear T.L."/>
            <person name="Adelson D.L."/>
            <person name="Bailey E."/>
            <person name="Bellone R.R."/>
            <person name="Bloecker H."/>
            <person name="Distl O."/>
            <person name="Edgar R.C."/>
            <person name="Garber M."/>
            <person name="Leeb T."/>
            <person name="Mauceli E."/>
            <person name="MacLeod J.N."/>
            <person name="Penedo M.C.T."/>
            <person name="Raison J.M."/>
            <person name="Sharpe T."/>
            <person name="Vogel J."/>
            <person name="Andersson L."/>
            <person name="Antczak D.F."/>
            <person name="Biagi T."/>
            <person name="Binns M.M."/>
            <person name="Chowdhary B.P."/>
            <person name="Coleman S.J."/>
            <person name="Della Valle G."/>
            <person name="Fryc S."/>
            <person name="Guerin G."/>
            <person name="Hasegawa T."/>
            <person name="Hill E.W."/>
            <person name="Jurka J."/>
            <person name="Kiialainen A."/>
            <person name="Lindgren G."/>
            <person name="Liu J."/>
            <person name="Magnani E."/>
            <person name="Mickelson J.R."/>
            <person name="Murray J."/>
            <person name="Nergadze S.G."/>
            <person name="Onofrio R."/>
            <person name="Pedroni S."/>
            <person name="Piras M.F."/>
            <person name="Raudsepp T."/>
            <person name="Rocchi M."/>
            <person name="Roeed K.H."/>
            <person name="Ryder O.A."/>
            <person name="Searle S."/>
            <person name="Skow L."/>
            <person name="Swinburne J.E."/>
            <person name="Syvaenen A.C."/>
            <person name="Tozaki T."/>
            <person name="Valberg S.J."/>
            <person name="Vaudin M."/>
            <person name="White J.R."/>
            <person name="Zody M.C."/>
            <person name="Lander E.S."/>
            <person name="Lindblad-Toh K."/>
        </authorList>
    </citation>
    <scope>NUCLEOTIDE SEQUENCE [LARGE SCALE GENOMIC DNA]</scope>
    <source>
        <strain evidence="6 7">Thoroughbred</strain>
    </source>
</reference>
<comment type="similarity">
    <text evidence="1">Belongs to the Izumo family.</text>
</comment>
<evidence type="ECO:0000259" key="5">
    <source>
        <dbReference type="Pfam" id="PF16706"/>
    </source>
</evidence>
<dbReference type="Gene3D" id="2.60.40.10">
    <property type="entry name" value="Immunoglobulins"/>
    <property type="match status" value="1"/>
</dbReference>
<dbReference type="InterPro" id="IPR036179">
    <property type="entry name" value="Ig-like_dom_sf"/>
</dbReference>
<dbReference type="PaxDb" id="9796-ENSECAP00000027902"/>
<protein>
    <submittedName>
        <fullName evidence="6">Izumo sperm-oocyte fusion 1</fullName>
    </submittedName>
</protein>
<dbReference type="Ensembl" id="ENSECAT00000059296.3">
    <property type="protein sequence ID" value="ENSECAP00000027902.3"/>
    <property type="gene ID" value="ENSECAG00000009165.4"/>
</dbReference>
<sequence>MGPRLPLLVAALAGCLLSARGCVTCDSEVMEALNSLEKDYLPGHLAPEHHENVMKRVKEAVQNFKELPFDEDSYMGVVDEPTLKKASWNLLKDLKRITESDVKGELFVKELFWMLSLQKDTFASYAAHFQKEDFCPNKCGMMLQTLIWCSNCEKQVHACRKSTDCGERQVKVHRKEDMILDCELNWHRASEGLTDYSFYRVWGKNDETLVSKGKEPTLTKTMVGPEDQGTYRCELGTVQSDPATIIYFHVTVLPQRVEEEIPSPDIPNQGEVTLGHPQSNTSLQYPLSQSPNPVKMLRGRLLGLLIWGCVVLIAGAATVIFCSRSGKMLDSIKSWFDTGTEAAQHPEVPEGVMKSRSK</sequence>
<dbReference type="SUPFAM" id="SSF48726">
    <property type="entry name" value="Immunoglobulin"/>
    <property type="match status" value="1"/>
</dbReference>
<dbReference type="Pfam" id="PF15005">
    <property type="entry name" value="IZUMO"/>
    <property type="match status" value="1"/>
</dbReference>
<dbReference type="STRING" id="9796.ENSECAP00000027902"/>
<feature type="signal peptide" evidence="4">
    <location>
        <begin position="1"/>
        <end position="21"/>
    </location>
</feature>
<name>A0A3Q2KUM8_HORSE</name>
<dbReference type="VGNC" id="VGNC:19203">
    <property type="gene designation" value="IZUMO1"/>
</dbReference>
<gene>
    <name evidence="6 8" type="primary">IZUMO1</name>
</gene>
<dbReference type="Bgee" id="ENSECAG00000009165">
    <property type="expression patterns" value="Expressed in testis and 18 other cell types or tissues"/>
</dbReference>
<reference evidence="6" key="2">
    <citation type="submission" date="2025-08" db="UniProtKB">
        <authorList>
            <consortium name="Ensembl"/>
        </authorList>
    </citation>
    <scope>IDENTIFICATION</scope>
    <source>
        <strain evidence="6">Thoroughbred</strain>
    </source>
</reference>
<keyword evidence="3" id="KW-0812">Transmembrane</keyword>
<dbReference type="PROSITE" id="PS51257">
    <property type="entry name" value="PROKAR_LIPOPROTEIN"/>
    <property type="match status" value="1"/>
</dbReference>
<dbReference type="PANTHER" id="PTHR35540">
    <property type="entry name" value="IZUMO SPERM-EGG FUSION PROTEIN 1"/>
    <property type="match status" value="1"/>
</dbReference>
<dbReference type="AlphaFoldDB" id="A0A3Q2KUM8"/>
<dbReference type="FunCoup" id="A0A3Q2KUM8">
    <property type="interactions" value="65"/>
</dbReference>
<feature type="transmembrane region" description="Helical" evidence="3">
    <location>
        <begin position="301"/>
        <end position="323"/>
    </location>
</feature>
<dbReference type="InterPro" id="IPR029389">
    <property type="entry name" value="IZUMO"/>
</dbReference>
<dbReference type="PANTHER" id="PTHR35540:SF1">
    <property type="entry name" value="IZUMO SPERM-EGG FUSION PROTEIN 1"/>
    <property type="match status" value="1"/>
</dbReference>
<evidence type="ECO:0000256" key="4">
    <source>
        <dbReference type="SAM" id="SignalP"/>
    </source>
</evidence>
<evidence type="ECO:0000313" key="7">
    <source>
        <dbReference type="Proteomes" id="UP000002281"/>
    </source>
</evidence>
<dbReference type="GO" id="GO:0007342">
    <property type="term" value="P:fusion of sperm to egg plasma membrane involved in single fertilization"/>
    <property type="evidence" value="ECO:0000318"/>
    <property type="project" value="GO_Central"/>
</dbReference>
<evidence type="ECO:0000313" key="8">
    <source>
        <dbReference type="VGNC" id="VGNC:19203"/>
    </source>
</evidence>
<dbReference type="GO" id="GO:0002080">
    <property type="term" value="C:acrosomal membrane"/>
    <property type="evidence" value="ECO:0000318"/>
    <property type="project" value="GO_Central"/>
</dbReference>
<evidence type="ECO:0000256" key="3">
    <source>
        <dbReference type="SAM" id="Phobius"/>
    </source>
</evidence>
<dbReference type="InterPro" id="IPR032699">
    <property type="entry name" value="Izumo-Ig"/>
</dbReference>